<dbReference type="Gene3D" id="1.10.3720.10">
    <property type="entry name" value="MetI-like"/>
    <property type="match status" value="1"/>
</dbReference>
<feature type="transmembrane region" description="Helical" evidence="7">
    <location>
        <begin position="527"/>
        <end position="547"/>
    </location>
</feature>
<evidence type="ECO:0000256" key="3">
    <source>
        <dbReference type="ARBA" id="ARBA00022475"/>
    </source>
</evidence>
<keyword evidence="8" id="KW-0732">Signal</keyword>
<feature type="transmembrane region" description="Helical" evidence="7">
    <location>
        <begin position="781"/>
        <end position="807"/>
    </location>
</feature>
<feature type="transmembrane region" description="Helical" evidence="7">
    <location>
        <begin position="827"/>
        <end position="853"/>
    </location>
</feature>
<evidence type="ECO:0000256" key="1">
    <source>
        <dbReference type="ARBA" id="ARBA00004651"/>
    </source>
</evidence>
<keyword evidence="6 7" id="KW-0472">Membrane</keyword>
<feature type="signal peptide" evidence="8">
    <location>
        <begin position="1"/>
        <end position="37"/>
    </location>
</feature>
<keyword evidence="2 7" id="KW-0813">Transport</keyword>
<dbReference type="Gene3D" id="3.40.190.10">
    <property type="entry name" value="Periplasmic binding protein-like II"/>
    <property type="match status" value="1"/>
</dbReference>
<dbReference type="InterPro" id="IPR045621">
    <property type="entry name" value="BPD_transp_1_N"/>
</dbReference>
<dbReference type="EMBL" id="JBEPTF010000001">
    <property type="protein sequence ID" value="MET4682938.1"/>
    <property type="molecule type" value="Genomic_DNA"/>
</dbReference>
<dbReference type="InterPro" id="IPR000914">
    <property type="entry name" value="SBP_5_dom"/>
</dbReference>
<evidence type="ECO:0000313" key="11">
    <source>
        <dbReference type="Proteomes" id="UP001549313"/>
    </source>
</evidence>
<dbReference type="SUPFAM" id="SSF53850">
    <property type="entry name" value="Periplasmic binding protein-like II"/>
    <property type="match status" value="1"/>
</dbReference>
<comment type="subcellular location">
    <subcellularLocation>
        <location evidence="1 7">Cell membrane</location>
        <topology evidence="1 7">Multi-pass membrane protein</topology>
    </subcellularLocation>
</comment>
<dbReference type="InterPro" id="IPR000515">
    <property type="entry name" value="MetI-like"/>
</dbReference>
<dbReference type="CDD" id="cd08494">
    <property type="entry name" value="PBP2_NikA_DppA_OppA_like_6"/>
    <property type="match status" value="1"/>
</dbReference>
<evidence type="ECO:0000256" key="8">
    <source>
        <dbReference type="SAM" id="SignalP"/>
    </source>
</evidence>
<dbReference type="PROSITE" id="PS50928">
    <property type="entry name" value="ABC_TM1"/>
    <property type="match status" value="1"/>
</dbReference>
<comment type="caution">
    <text evidence="10">The sequence shown here is derived from an EMBL/GenBank/DDBJ whole genome shotgun (WGS) entry which is preliminary data.</text>
</comment>
<feature type="transmembrane region" description="Helical" evidence="7">
    <location>
        <begin position="678"/>
        <end position="703"/>
    </location>
</feature>
<dbReference type="Pfam" id="PF00496">
    <property type="entry name" value="SBP_bac_5"/>
    <property type="match status" value="1"/>
</dbReference>
<organism evidence="10 11">
    <name type="scientific">Brevundimonas faecalis</name>
    <dbReference type="NCBI Taxonomy" id="947378"/>
    <lineage>
        <taxon>Bacteria</taxon>
        <taxon>Pseudomonadati</taxon>
        <taxon>Pseudomonadota</taxon>
        <taxon>Alphaproteobacteria</taxon>
        <taxon>Caulobacterales</taxon>
        <taxon>Caulobacteraceae</taxon>
        <taxon>Brevundimonas</taxon>
    </lineage>
</organism>
<evidence type="ECO:0000256" key="4">
    <source>
        <dbReference type="ARBA" id="ARBA00022692"/>
    </source>
</evidence>
<dbReference type="PANTHER" id="PTHR43163">
    <property type="entry name" value="DIPEPTIDE TRANSPORT SYSTEM PERMEASE PROTEIN DPPB-RELATED"/>
    <property type="match status" value="1"/>
</dbReference>
<evidence type="ECO:0000259" key="9">
    <source>
        <dbReference type="PROSITE" id="PS50928"/>
    </source>
</evidence>
<dbReference type="Pfam" id="PF19300">
    <property type="entry name" value="BPD_transp_1_N"/>
    <property type="match status" value="1"/>
</dbReference>
<dbReference type="Pfam" id="PF00528">
    <property type="entry name" value="BPD_transp_1"/>
    <property type="match status" value="1"/>
</dbReference>
<sequence length="862" mass="92894">MKRGLGRKAWNRLGRTLAAAALLVGLTVFAPAHEAQAQAPRDRLVLGLPLEPPNLDPTSGAAAAVDEVVYANVFEGLTRLTQNGAVAPSLAETWEAAPDGLTWTFHLRRGVTFSDGAPFDASVAKFSLDRITAEGSTNAQKALFAPIQSVEVVDPATLRIRLSRPMATLPYVLAWGDAVMVSPRSAATNAVTPVGTGPFKLQGWQRGSQLTLVRRDGYWGTPPRLNTVVFRFISDPTAAFAAVSAGDVDAFPNYPAPENVAQFQRDPRFRVVVGASEGKVILGINNTKVPFNDVRVRRALSYAIDRDALIQGAMFGFGQPIGSHYSRQAPGYVDLTGLYPHDPARARRLLAEAGYPNGIDVTLRLPPRPYARRSGEVLISQLAQAGIRAKIENLEWAQWLDQVFKRRQFDLTIVEHVEPMDYDIYGRKDYYFGYDNPAFDALLAQVNAAPDEPTRNRLLGDLQRRIADDAVNGFLFQSSRIGVWKADVNGLWINGPIAANDVTGAGWTGAGAAASASAERASGGLPWGWISLIAGVALLAFVAWRFGAAWLLKKLGGHALTLLAATAVIFLLLQVVPGDPASYMMGLNASPESIAALRQQMGLEGSGLERYFVWLGDLLTGKFGTSYTYQVPVGGLIAERLAVSAPLALMATVLSLIVALPIGVTAASRRGTAVDTGLIGVTQVGVALPNFWIAMLLILLFSVNLGWFSAGGFPGWSQGFWPAFKALILPAVALAAPQAAILARVLRTALLDTMNEDYVRTARAKGLSVNQALWRHALRNAWIPVLTILGLQFPFLLAGGIIIENVFSLPGLGRLVFQAITQRDLIVVQSVVVVLVFAVVLVSFLIDLAYLFADPRLRGRRA</sequence>
<dbReference type="Gene3D" id="3.10.105.10">
    <property type="entry name" value="Dipeptide-binding Protein, Domain 3"/>
    <property type="match status" value="1"/>
</dbReference>
<keyword evidence="5 7" id="KW-1133">Transmembrane helix</keyword>
<keyword evidence="11" id="KW-1185">Reference proteome</keyword>
<dbReference type="RefSeq" id="WP_354087887.1">
    <property type="nucleotide sequence ID" value="NZ_JBEPTF010000001.1"/>
</dbReference>
<evidence type="ECO:0000313" key="10">
    <source>
        <dbReference type="EMBL" id="MET4682938.1"/>
    </source>
</evidence>
<proteinExistence type="inferred from homology"/>
<gene>
    <name evidence="10" type="ORF">ABIE19_000847</name>
</gene>
<feature type="transmembrane region" description="Helical" evidence="7">
    <location>
        <begin position="647"/>
        <end position="666"/>
    </location>
</feature>
<evidence type="ECO:0000256" key="7">
    <source>
        <dbReference type="RuleBase" id="RU363032"/>
    </source>
</evidence>
<dbReference type="InterPro" id="IPR035906">
    <property type="entry name" value="MetI-like_sf"/>
</dbReference>
<comment type="similarity">
    <text evidence="7">Belongs to the binding-protein-dependent transport system permease family.</text>
</comment>
<accession>A0ABV2R9E2</accession>
<name>A0ABV2R9E2_9CAUL</name>
<reference evidence="10 11" key="1">
    <citation type="submission" date="2024-06" db="EMBL/GenBank/DDBJ databases">
        <title>Sorghum-associated microbial communities from plants grown in Nebraska, USA.</title>
        <authorList>
            <person name="Schachtman D."/>
        </authorList>
    </citation>
    <scope>NUCLEOTIDE SEQUENCE [LARGE SCALE GENOMIC DNA]</scope>
    <source>
        <strain evidence="10 11">2814</strain>
    </source>
</reference>
<evidence type="ECO:0000256" key="5">
    <source>
        <dbReference type="ARBA" id="ARBA00022989"/>
    </source>
</evidence>
<keyword evidence="4 7" id="KW-0812">Transmembrane</keyword>
<protein>
    <submittedName>
        <fullName evidence="10">Peptide/nickel transport system substrate-binding protein</fullName>
    </submittedName>
</protein>
<feature type="transmembrane region" description="Helical" evidence="7">
    <location>
        <begin position="559"/>
        <end position="576"/>
    </location>
</feature>
<feature type="domain" description="ABC transmembrane type-1" evidence="9">
    <location>
        <begin position="641"/>
        <end position="846"/>
    </location>
</feature>
<keyword evidence="3" id="KW-1003">Cell membrane</keyword>
<dbReference type="SUPFAM" id="SSF161098">
    <property type="entry name" value="MetI-like"/>
    <property type="match status" value="1"/>
</dbReference>
<dbReference type="CDD" id="cd06261">
    <property type="entry name" value="TM_PBP2"/>
    <property type="match status" value="1"/>
</dbReference>
<evidence type="ECO:0000256" key="6">
    <source>
        <dbReference type="ARBA" id="ARBA00023136"/>
    </source>
</evidence>
<feature type="chain" id="PRO_5045924908" evidence="8">
    <location>
        <begin position="38"/>
        <end position="862"/>
    </location>
</feature>
<dbReference type="Gene3D" id="3.90.76.10">
    <property type="entry name" value="Dipeptide-binding Protein, Domain 1"/>
    <property type="match status" value="1"/>
</dbReference>
<dbReference type="PANTHER" id="PTHR43163:SF6">
    <property type="entry name" value="DIPEPTIDE TRANSPORT SYSTEM PERMEASE PROTEIN DPPB-RELATED"/>
    <property type="match status" value="1"/>
</dbReference>
<dbReference type="Proteomes" id="UP001549313">
    <property type="component" value="Unassembled WGS sequence"/>
</dbReference>
<evidence type="ECO:0000256" key="2">
    <source>
        <dbReference type="ARBA" id="ARBA00022448"/>
    </source>
</evidence>
<feature type="transmembrane region" description="Helical" evidence="7">
    <location>
        <begin position="723"/>
        <end position="746"/>
    </location>
</feature>